<dbReference type="RefSeq" id="WP_161071193.1">
    <property type="nucleotide sequence ID" value="NZ_CP086370.1"/>
</dbReference>
<feature type="domain" description="GH10" evidence="11">
    <location>
        <begin position="30"/>
        <end position="365"/>
    </location>
</feature>
<keyword evidence="7 9" id="KW-0326">Glycosidase</keyword>
<dbReference type="Gene3D" id="3.20.20.80">
    <property type="entry name" value="Glycosidases"/>
    <property type="match status" value="1"/>
</dbReference>
<dbReference type="EMBL" id="WWCU01000004">
    <property type="protein sequence ID" value="MYN06801.1"/>
    <property type="molecule type" value="Genomic_DNA"/>
</dbReference>
<dbReference type="GO" id="GO:0045493">
    <property type="term" value="P:xylan catabolic process"/>
    <property type="evidence" value="ECO:0007669"/>
    <property type="project" value="UniProtKB-KW"/>
</dbReference>
<evidence type="ECO:0000256" key="5">
    <source>
        <dbReference type="ARBA" id="ARBA00022801"/>
    </source>
</evidence>
<evidence type="ECO:0000256" key="8">
    <source>
        <dbReference type="ARBA" id="ARBA00023326"/>
    </source>
</evidence>
<proteinExistence type="inferred from homology"/>
<feature type="chain" id="PRO_5031362488" description="Beta-xylanase" evidence="10">
    <location>
        <begin position="27"/>
        <end position="374"/>
    </location>
</feature>
<dbReference type="GO" id="GO:0031176">
    <property type="term" value="F:endo-1,4-beta-xylanase activity"/>
    <property type="evidence" value="ECO:0007669"/>
    <property type="project" value="UniProtKB-EC"/>
</dbReference>
<evidence type="ECO:0000256" key="10">
    <source>
        <dbReference type="SAM" id="SignalP"/>
    </source>
</evidence>
<dbReference type="SUPFAM" id="SSF51445">
    <property type="entry name" value="(Trans)glycosidases"/>
    <property type="match status" value="1"/>
</dbReference>
<evidence type="ECO:0000256" key="2">
    <source>
        <dbReference type="ARBA" id="ARBA00007495"/>
    </source>
</evidence>
<dbReference type="Pfam" id="PF00331">
    <property type="entry name" value="Glyco_hydro_10"/>
    <property type="match status" value="1"/>
</dbReference>
<keyword evidence="8 9" id="KW-0624">Polysaccharide degradation</keyword>
<evidence type="ECO:0000256" key="9">
    <source>
        <dbReference type="RuleBase" id="RU361174"/>
    </source>
</evidence>
<keyword evidence="3" id="KW-0858">Xylan degradation</keyword>
<dbReference type="InterPro" id="IPR044846">
    <property type="entry name" value="GH10"/>
</dbReference>
<evidence type="ECO:0000256" key="1">
    <source>
        <dbReference type="ARBA" id="ARBA00000681"/>
    </source>
</evidence>
<organism evidence="12 13">
    <name type="scientific">Pseudoduganella aquatica</name>
    <dbReference type="NCBI Taxonomy" id="2660641"/>
    <lineage>
        <taxon>Bacteria</taxon>
        <taxon>Pseudomonadati</taxon>
        <taxon>Pseudomonadota</taxon>
        <taxon>Betaproteobacteria</taxon>
        <taxon>Burkholderiales</taxon>
        <taxon>Oxalobacteraceae</taxon>
        <taxon>Telluria group</taxon>
        <taxon>Pseudoduganella</taxon>
    </lineage>
</organism>
<dbReference type="PANTHER" id="PTHR31490">
    <property type="entry name" value="GLYCOSYL HYDROLASE"/>
    <property type="match status" value="1"/>
</dbReference>
<dbReference type="PROSITE" id="PS51760">
    <property type="entry name" value="GH10_2"/>
    <property type="match status" value="1"/>
</dbReference>
<evidence type="ECO:0000259" key="11">
    <source>
        <dbReference type="PROSITE" id="PS51760"/>
    </source>
</evidence>
<keyword evidence="13" id="KW-1185">Reference proteome</keyword>
<evidence type="ECO:0000256" key="4">
    <source>
        <dbReference type="ARBA" id="ARBA00022729"/>
    </source>
</evidence>
<dbReference type="SMART" id="SM00633">
    <property type="entry name" value="Glyco_10"/>
    <property type="match status" value="1"/>
</dbReference>
<evidence type="ECO:0000256" key="7">
    <source>
        <dbReference type="ARBA" id="ARBA00023295"/>
    </source>
</evidence>
<comment type="catalytic activity">
    <reaction evidence="1 9">
        <text>Endohydrolysis of (1-&gt;4)-beta-D-xylosidic linkages in xylans.</text>
        <dbReference type="EC" id="3.2.1.8"/>
    </reaction>
</comment>
<comment type="similarity">
    <text evidence="2 9">Belongs to the glycosyl hydrolase 10 (cellulase F) family.</text>
</comment>
<dbReference type="AlphaFoldDB" id="A0A7X4H8U6"/>
<reference evidence="12 13" key="1">
    <citation type="submission" date="2019-12" db="EMBL/GenBank/DDBJ databases">
        <title>Novel species isolated from a subtropical stream in China.</title>
        <authorList>
            <person name="Lu H."/>
        </authorList>
    </citation>
    <scope>NUCLEOTIDE SEQUENCE [LARGE SCALE GENOMIC DNA]</scope>
    <source>
        <strain evidence="12 13">FT127W</strain>
    </source>
</reference>
<evidence type="ECO:0000313" key="13">
    <source>
        <dbReference type="Proteomes" id="UP000450676"/>
    </source>
</evidence>
<evidence type="ECO:0000313" key="12">
    <source>
        <dbReference type="EMBL" id="MYN06801.1"/>
    </source>
</evidence>
<accession>A0A7X4H8U6</accession>
<sequence>MTTRRSTLHMLGAAAGALLLPPTALAAPAAAGPEPLKDIAARKGMRFGNALGKVGGPAYRELMARECNLIVAENETKWPALQPRPGPHQFGVPDEMFAWAKKEGMALRGHTLIWQSPKWLPAWVNAYDFGAQPKQAAERLLAEHIKAVCGHFGKDIISYDVVNEAVNPADGALIENVFSQRLGAVGEIDLAFRLAHEHAPHAQLVYNDYMGPGAGSAKHRAGVLKLLQDLRARDTPVHALGLQSHIGDALPPANTAAGSEWRKFLDEVTGMGYDLLITEFDVNDRKLPVDFAQRDAGVAALARDYLDLTLSYPRCRDFLLWGMADHVNWLQTWKEAARPDGKAQRPAPFDDQLRAKPLRDAIAKAMQDMPQRAA</sequence>
<dbReference type="InterPro" id="IPR006311">
    <property type="entry name" value="TAT_signal"/>
</dbReference>
<dbReference type="InterPro" id="IPR017853">
    <property type="entry name" value="GH"/>
</dbReference>
<dbReference type="PANTHER" id="PTHR31490:SF88">
    <property type="entry name" value="BETA-XYLANASE"/>
    <property type="match status" value="1"/>
</dbReference>
<keyword evidence="6 9" id="KW-0119">Carbohydrate metabolism</keyword>
<keyword evidence="5 9" id="KW-0378">Hydrolase</keyword>
<comment type="caution">
    <text evidence="12">The sequence shown here is derived from an EMBL/GenBank/DDBJ whole genome shotgun (WGS) entry which is preliminary data.</text>
</comment>
<gene>
    <name evidence="12" type="ORF">GTP77_05570</name>
</gene>
<dbReference type="Proteomes" id="UP000450676">
    <property type="component" value="Unassembled WGS sequence"/>
</dbReference>
<dbReference type="InterPro" id="IPR001000">
    <property type="entry name" value="GH10_dom"/>
</dbReference>
<keyword evidence="4 10" id="KW-0732">Signal</keyword>
<dbReference type="EC" id="3.2.1.8" evidence="9"/>
<evidence type="ECO:0000256" key="6">
    <source>
        <dbReference type="ARBA" id="ARBA00023277"/>
    </source>
</evidence>
<feature type="signal peptide" evidence="10">
    <location>
        <begin position="1"/>
        <end position="26"/>
    </location>
</feature>
<dbReference type="PROSITE" id="PS51318">
    <property type="entry name" value="TAT"/>
    <property type="match status" value="1"/>
</dbReference>
<dbReference type="PRINTS" id="PR00134">
    <property type="entry name" value="GLHYDRLASE10"/>
</dbReference>
<evidence type="ECO:0000256" key="3">
    <source>
        <dbReference type="ARBA" id="ARBA00022651"/>
    </source>
</evidence>
<protein>
    <recommendedName>
        <fullName evidence="9">Beta-xylanase</fullName>
        <ecNumber evidence="9">3.2.1.8</ecNumber>
    </recommendedName>
</protein>
<name>A0A7X4H8U6_9BURK</name>